<dbReference type="OrthoDB" id="3027499at2759"/>
<name>A0A8H6ZHI6_9AGAR</name>
<gene>
    <name evidence="2" type="ORF">MSAN_00173300</name>
</gene>
<evidence type="ECO:0000256" key="1">
    <source>
        <dbReference type="SAM" id="MobiDB-lite"/>
    </source>
</evidence>
<protein>
    <submittedName>
        <fullName evidence="2">Uncharacterized protein</fullName>
    </submittedName>
</protein>
<feature type="region of interest" description="Disordered" evidence="1">
    <location>
        <begin position="184"/>
        <end position="214"/>
    </location>
</feature>
<dbReference type="AlphaFoldDB" id="A0A8H6ZHI6"/>
<dbReference type="Proteomes" id="UP000623467">
    <property type="component" value="Unassembled WGS sequence"/>
</dbReference>
<accession>A0A8H6ZHI6</accession>
<keyword evidence="3" id="KW-1185">Reference proteome</keyword>
<reference evidence="2" key="1">
    <citation type="submission" date="2020-05" db="EMBL/GenBank/DDBJ databases">
        <title>Mycena genomes resolve the evolution of fungal bioluminescence.</title>
        <authorList>
            <person name="Tsai I.J."/>
        </authorList>
    </citation>
    <scope>NUCLEOTIDE SEQUENCE</scope>
    <source>
        <strain evidence="2">160909Yilan</strain>
    </source>
</reference>
<evidence type="ECO:0000313" key="3">
    <source>
        <dbReference type="Proteomes" id="UP000623467"/>
    </source>
</evidence>
<feature type="compositionally biased region" description="Low complexity" evidence="1">
    <location>
        <begin position="197"/>
        <end position="210"/>
    </location>
</feature>
<comment type="caution">
    <text evidence="2">The sequence shown here is derived from an EMBL/GenBank/DDBJ whole genome shotgun (WGS) entry which is preliminary data.</text>
</comment>
<feature type="region of interest" description="Disordered" evidence="1">
    <location>
        <begin position="27"/>
        <end position="48"/>
    </location>
</feature>
<dbReference type="EMBL" id="JACAZH010000001">
    <property type="protein sequence ID" value="KAF7377512.1"/>
    <property type="molecule type" value="Genomic_DNA"/>
</dbReference>
<organism evidence="2 3">
    <name type="scientific">Mycena sanguinolenta</name>
    <dbReference type="NCBI Taxonomy" id="230812"/>
    <lineage>
        <taxon>Eukaryota</taxon>
        <taxon>Fungi</taxon>
        <taxon>Dikarya</taxon>
        <taxon>Basidiomycota</taxon>
        <taxon>Agaricomycotina</taxon>
        <taxon>Agaricomycetes</taxon>
        <taxon>Agaricomycetidae</taxon>
        <taxon>Agaricales</taxon>
        <taxon>Marasmiineae</taxon>
        <taxon>Mycenaceae</taxon>
        <taxon>Mycena</taxon>
    </lineage>
</organism>
<proteinExistence type="predicted"/>
<sequence length="309" mass="34393">MPLHSSNSFADLPRNVTEYWASTTMQNEDESESLEIQSSPPPRQQLPPRHCRAARAKAKTIHFLQNPTAEDVKNGRCIRTEGKGAQLDRTGRAICRVVYPHVLNYSVIARVFGVGHTIIRRAVKNLYATDDNPEEDYDYVGEDYRRQYPPLVHVQEAPESIFTSPSSVPVRRGKSVTCLKTGKSQIIQTEGPRGSKTDSTASSSSVQAPSCRGHKVTFSKAGQSNIIRHSSGNQTQTQSLASFLQDIGGYDLRPHIETFQAQGVHTLMDLRIIAATGESRRTDVISRLFSTHLTPLQLLMLEYELSAMK</sequence>
<evidence type="ECO:0000313" key="2">
    <source>
        <dbReference type="EMBL" id="KAF7377512.1"/>
    </source>
</evidence>